<feature type="binding site" evidence="9">
    <location>
        <position position="79"/>
    </location>
    <ligand>
        <name>substrate</name>
    </ligand>
</feature>
<dbReference type="Pfam" id="PF00871">
    <property type="entry name" value="Acetate_kinase"/>
    <property type="match status" value="1"/>
</dbReference>
<comment type="subunit">
    <text evidence="9">Homodimer.</text>
</comment>
<evidence type="ECO:0000256" key="8">
    <source>
        <dbReference type="ARBA" id="ARBA00022842"/>
    </source>
</evidence>
<dbReference type="GO" id="GO:0008776">
    <property type="term" value="F:acetate kinase activity"/>
    <property type="evidence" value="ECO:0007669"/>
    <property type="project" value="UniProtKB-UniRule"/>
</dbReference>
<dbReference type="InterPro" id="IPR000890">
    <property type="entry name" value="Aliphatic_acid_kin_short-chain"/>
</dbReference>
<dbReference type="GO" id="GO:0006083">
    <property type="term" value="P:acetate metabolic process"/>
    <property type="evidence" value="ECO:0007669"/>
    <property type="project" value="TreeGrafter"/>
</dbReference>
<evidence type="ECO:0000256" key="4">
    <source>
        <dbReference type="ARBA" id="ARBA00022723"/>
    </source>
</evidence>
<dbReference type="GO" id="GO:0005524">
    <property type="term" value="F:ATP binding"/>
    <property type="evidence" value="ECO:0007669"/>
    <property type="project" value="UniProtKB-KW"/>
</dbReference>
<dbReference type="InterPro" id="IPR004372">
    <property type="entry name" value="Ac/propionate_kinase"/>
</dbReference>
<keyword evidence="5 9" id="KW-0547">Nucleotide-binding</keyword>
<sequence>MILVVNAGSSSVKVALFDDDLQEVLKGAVTEIGAVGELTLGSFRQPVRASDHAAALGILLAVLRGEDHPPESFRAAAHRVVHGGARLTAATRLTPDVMADIEACVPLAPLHNPGNLAGIRALERLVPDLPQFASFDTAFHATNPEVATAYAIPRELRDRGIRRYGFHGISYQSLVERLDPLPPRLLALHLGNGASLCAILDGRSVATSMGYSPLDGLVMGTRSGSIDGMAVLEIAQLHGVEEAARLLNRNSGLAALTGTSDMAAILARDDAEAHFAVDLFCHWAIRHAGSAIAAMGGLDALAFTGGIGENSALVRDRITEGLAWAGRVPVHVLRAEEERRIAADALALLRG</sequence>
<dbReference type="PRINTS" id="PR00471">
    <property type="entry name" value="ACETATEKNASE"/>
</dbReference>
<proteinExistence type="inferred from homology"/>
<evidence type="ECO:0000256" key="9">
    <source>
        <dbReference type="HAMAP-Rule" id="MF_00020"/>
    </source>
</evidence>
<organism evidence="11 12">
    <name type="scientific">Rubellimicrobium rubrum</name>
    <dbReference type="NCBI Taxonomy" id="2585369"/>
    <lineage>
        <taxon>Bacteria</taxon>
        <taxon>Pseudomonadati</taxon>
        <taxon>Pseudomonadota</taxon>
        <taxon>Alphaproteobacteria</taxon>
        <taxon>Rhodobacterales</taxon>
        <taxon>Roseobacteraceae</taxon>
        <taxon>Rubellimicrobium</taxon>
    </lineage>
</organism>
<gene>
    <name evidence="9" type="primary">ackA</name>
    <name evidence="11" type="ORF">FHG66_10070</name>
</gene>
<comment type="subcellular location">
    <subcellularLocation>
        <location evidence="9">Cytoplasm</location>
    </subcellularLocation>
</comment>
<keyword evidence="8 9" id="KW-0460">Magnesium</keyword>
<keyword evidence="2 9" id="KW-0963">Cytoplasm</keyword>
<evidence type="ECO:0000313" key="11">
    <source>
        <dbReference type="EMBL" id="TNC49851.1"/>
    </source>
</evidence>
<evidence type="ECO:0000256" key="6">
    <source>
        <dbReference type="ARBA" id="ARBA00022777"/>
    </source>
</evidence>
<evidence type="ECO:0000313" key="12">
    <source>
        <dbReference type="Proteomes" id="UP000305887"/>
    </source>
</evidence>
<feature type="active site" description="Proton donor/acceptor" evidence="9">
    <location>
        <position position="136"/>
    </location>
</feature>
<keyword evidence="4 9" id="KW-0479">Metal-binding</keyword>
<dbReference type="PROSITE" id="PS01076">
    <property type="entry name" value="ACETATE_KINASE_2"/>
    <property type="match status" value="1"/>
</dbReference>
<comment type="caution">
    <text evidence="9">Lacks conserved residue(s) required for the propagation of feature annotation.</text>
</comment>
<dbReference type="OrthoDB" id="9802453at2"/>
<reference evidence="11 12" key="1">
    <citation type="submission" date="2019-06" db="EMBL/GenBank/DDBJ databases">
        <title>YIM 131921 draft genome.</title>
        <authorList>
            <person name="Jiang L."/>
        </authorList>
    </citation>
    <scope>NUCLEOTIDE SEQUENCE [LARGE SCALE GENOMIC DNA]</scope>
    <source>
        <strain evidence="11 12">YIM 131921</strain>
    </source>
</reference>
<dbReference type="PANTHER" id="PTHR21060:SF21">
    <property type="entry name" value="ACETATE KINASE"/>
    <property type="match status" value="1"/>
</dbReference>
<keyword evidence="7 9" id="KW-0067">ATP-binding</keyword>
<dbReference type="InterPro" id="IPR043129">
    <property type="entry name" value="ATPase_NBD"/>
</dbReference>
<comment type="similarity">
    <text evidence="1 9 10">Belongs to the acetokinase family.</text>
</comment>
<feature type="binding site" evidence="9">
    <location>
        <begin position="306"/>
        <end position="310"/>
    </location>
    <ligand>
        <name>ATP</name>
        <dbReference type="ChEBI" id="CHEBI:30616"/>
    </ligand>
</feature>
<feature type="binding site" evidence="9">
    <location>
        <begin position="189"/>
        <end position="193"/>
    </location>
    <ligand>
        <name>ATP</name>
        <dbReference type="ChEBI" id="CHEBI:30616"/>
    </ligand>
</feature>
<feature type="site" description="Transition state stabilizer" evidence="9">
    <location>
        <position position="222"/>
    </location>
</feature>
<dbReference type="HAMAP" id="MF_00020">
    <property type="entry name" value="Acetate_kinase"/>
    <property type="match status" value="1"/>
</dbReference>
<dbReference type="Proteomes" id="UP000305887">
    <property type="component" value="Unassembled WGS sequence"/>
</dbReference>
<evidence type="ECO:0000256" key="2">
    <source>
        <dbReference type="ARBA" id="ARBA00022490"/>
    </source>
</evidence>
<dbReference type="EC" id="2.7.2.1" evidence="9"/>
<comment type="pathway">
    <text evidence="9">Metabolic intermediate biosynthesis; acetyl-CoA biosynthesis; acetyl-CoA from acetate: step 1/2.</text>
</comment>
<dbReference type="AlphaFoldDB" id="A0A5C4MZB8"/>
<feature type="binding site" evidence="9">
    <location>
        <position position="6"/>
    </location>
    <ligand>
        <name>Mg(2+)</name>
        <dbReference type="ChEBI" id="CHEBI:18420"/>
    </ligand>
</feature>
<accession>A0A5C4MZB8</accession>
<protein>
    <recommendedName>
        <fullName evidence="9">Acetate kinase</fullName>
        <ecNumber evidence="9">2.7.2.1</ecNumber>
    </recommendedName>
    <alternativeName>
        <fullName evidence="9">Acetokinase</fullName>
    </alternativeName>
</protein>
<evidence type="ECO:0000256" key="1">
    <source>
        <dbReference type="ARBA" id="ARBA00008748"/>
    </source>
</evidence>
<feature type="binding site" evidence="9">
    <location>
        <position position="337"/>
    </location>
    <ligand>
        <name>Mg(2+)</name>
        <dbReference type="ChEBI" id="CHEBI:18420"/>
    </ligand>
</feature>
<comment type="cofactor">
    <cofactor evidence="9">
        <name>Mg(2+)</name>
        <dbReference type="ChEBI" id="CHEBI:18420"/>
    </cofactor>
    <cofactor evidence="9">
        <name>Mn(2+)</name>
        <dbReference type="ChEBI" id="CHEBI:29035"/>
    </cofactor>
    <text evidence="9">Mg(2+). Can also accept Mn(2+).</text>
</comment>
<dbReference type="GO" id="GO:0006085">
    <property type="term" value="P:acetyl-CoA biosynthetic process"/>
    <property type="evidence" value="ECO:0007669"/>
    <property type="project" value="UniProtKB-UniRule"/>
</dbReference>
<comment type="caution">
    <text evidence="11">The sequence shown here is derived from an EMBL/GenBank/DDBJ whole genome shotgun (WGS) entry which is preliminary data.</text>
</comment>
<name>A0A5C4MZB8_9RHOB</name>
<dbReference type="PIRSF" id="PIRSF000722">
    <property type="entry name" value="Acetate_prop_kin"/>
    <property type="match status" value="1"/>
</dbReference>
<dbReference type="InterPro" id="IPR023865">
    <property type="entry name" value="Aliphatic_acid_kinase_CS"/>
</dbReference>
<dbReference type="EMBL" id="VDFU01000009">
    <property type="protein sequence ID" value="TNC49851.1"/>
    <property type="molecule type" value="Genomic_DNA"/>
</dbReference>
<feature type="site" description="Transition state stabilizer" evidence="9">
    <location>
        <position position="167"/>
    </location>
</feature>
<feature type="binding site" evidence="9">
    <location>
        <position position="13"/>
    </location>
    <ligand>
        <name>ATP</name>
        <dbReference type="ChEBI" id="CHEBI:30616"/>
    </ligand>
</feature>
<dbReference type="PROSITE" id="PS01075">
    <property type="entry name" value="ACETATE_KINASE_1"/>
    <property type="match status" value="1"/>
</dbReference>
<comment type="function">
    <text evidence="9">Catalyzes the formation of acetyl phosphate from acetate and ATP. Can also catalyze the reverse reaction.</text>
</comment>
<dbReference type="UniPathway" id="UPA00340">
    <property type="reaction ID" value="UER00458"/>
</dbReference>
<dbReference type="RefSeq" id="WP_139076627.1">
    <property type="nucleotide sequence ID" value="NZ_VDFU01000009.1"/>
</dbReference>
<evidence type="ECO:0000256" key="10">
    <source>
        <dbReference type="RuleBase" id="RU003835"/>
    </source>
</evidence>
<keyword evidence="3 9" id="KW-0808">Transferase</keyword>
<dbReference type="GO" id="GO:0000287">
    <property type="term" value="F:magnesium ion binding"/>
    <property type="evidence" value="ECO:0007669"/>
    <property type="project" value="UniProtKB-UniRule"/>
</dbReference>
<evidence type="ECO:0000256" key="5">
    <source>
        <dbReference type="ARBA" id="ARBA00022741"/>
    </source>
</evidence>
<dbReference type="GO" id="GO:0005829">
    <property type="term" value="C:cytosol"/>
    <property type="evidence" value="ECO:0007669"/>
    <property type="project" value="TreeGrafter"/>
</dbReference>
<evidence type="ECO:0000256" key="3">
    <source>
        <dbReference type="ARBA" id="ARBA00022679"/>
    </source>
</evidence>
<dbReference type="Gene3D" id="3.30.420.40">
    <property type="match status" value="2"/>
</dbReference>
<comment type="catalytic activity">
    <reaction evidence="9">
        <text>acetate + ATP = acetyl phosphate + ADP</text>
        <dbReference type="Rhea" id="RHEA:11352"/>
        <dbReference type="ChEBI" id="CHEBI:22191"/>
        <dbReference type="ChEBI" id="CHEBI:30089"/>
        <dbReference type="ChEBI" id="CHEBI:30616"/>
        <dbReference type="ChEBI" id="CHEBI:456216"/>
        <dbReference type="EC" id="2.7.2.1"/>
    </reaction>
</comment>
<dbReference type="PANTHER" id="PTHR21060">
    <property type="entry name" value="ACETATE KINASE"/>
    <property type="match status" value="1"/>
</dbReference>
<keyword evidence="6 9" id="KW-0418">Kinase</keyword>
<evidence type="ECO:0000256" key="7">
    <source>
        <dbReference type="ARBA" id="ARBA00022840"/>
    </source>
</evidence>
<keyword evidence="12" id="KW-1185">Reference proteome</keyword>
<dbReference type="SUPFAM" id="SSF53067">
    <property type="entry name" value="Actin-like ATPase domain"/>
    <property type="match status" value="2"/>
</dbReference>